<reference evidence="1 2" key="1">
    <citation type="submission" date="2014-10" db="EMBL/GenBank/DDBJ databases">
        <title>Genome sequence of Novosphingobium malaysiense MUSC 273(T).</title>
        <authorList>
            <person name="Lee L.-H."/>
        </authorList>
    </citation>
    <scope>NUCLEOTIDE SEQUENCE [LARGE SCALE GENOMIC DNA]</scope>
    <source>
        <strain evidence="1 2">MUSC 273</strain>
    </source>
</reference>
<name>A0A0B1ZPY5_9SPHN</name>
<evidence type="ECO:0000313" key="2">
    <source>
        <dbReference type="Proteomes" id="UP000031057"/>
    </source>
</evidence>
<gene>
    <name evidence="1" type="ORF">LK12_10280</name>
</gene>
<organism evidence="1 2">
    <name type="scientific">Novosphingobium malaysiense</name>
    <dbReference type="NCBI Taxonomy" id="1348853"/>
    <lineage>
        <taxon>Bacteria</taxon>
        <taxon>Pseudomonadati</taxon>
        <taxon>Pseudomonadota</taxon>
        <taxon>Alphaproteobacteria</taxon>
        <taxon>Sphingomonadales</taxon>
        <taxon>Sphingomonadaceae</taxon>
        <taxon>Novosphingobium</taxon>
    </lineage>
</organism>
<keyword evidence="2" id="KW-1185">Reference proteome</keyword>
<evidence type="ECO:0000313" key="1">
    <source>
        <dbReference type="EMBL" id="KHK91267.1"/>
    </source>
</evidence>
<dbReference type="OrthoDB" id="7433140at2"/>
<dbReference type="AlphaFoldDB" id="A0A0B1ZPY5"/>
<dbReference type="EMBL" id="JTDI01000003">
    <property type="protein sequence ID" value="KHK91267.1"/>
    <property type="molecule type" value="Genomic_DNA"/>
</dbReference>
<sequence length="105" mass="11416">MNSQAAQVMADRAARDAARAVFEEHYHALKADIEERGITGRIADEMKEQAKDMFDEAVAVAESNPGVIGGTIAALALWILRNPIIAWIEKALEPAVEKVKELGSD</sequence>
<proteinExistence type="predicted"/>
<dbReference type="STRING" id="1348853.LK12_10280"/>
<protein>
    <submittedName>
        <fullName evidence="1">Uncharacterized protein</fullName>
    </submittedName>
</protein>
<dbReference type="Proteomes" id="UP000031057">
    <property type="component" value="Unassembled WGS sequence"/>
</dbReference>
<comment type="caution">
    <text evidence="1">The sequence shown here is derived from an EMBL/GenBank/DDBJ whole genome shotgun (WGS) entry which is preliminary data.</text>
</comment>
<accession>A0A0B1ZPY5</accession>
<dbReference type="RefSeq" id="WP_039283113.1">
    <property type="nucleotide sequence ID" value="NZ_JTDI01000003.1"/>
</dbReference>